<proteinExistence type="predicted"/>
<dbReference type="AlphaFoldDB" id="A0A2W5MYS1"/>
<protein>
    <submittedName>
        <fullName evidence="1">DUF1850 domain-containing protein</fullName>
    </submittedName>
</protein>
<dbReference type="Pfam" id="PF08905">
    <property type="entry name" value="DUF1850"/>
    <property type="match status" value="1"/>
</dbReference>
<organism evidence="1 2">
    <name type="scientific">Rhodovulum sulfidophilum</name>
    <name type="common">Rhodobacter sulfidophilus</name>
    <dbReference type="NCBI Taxonomy" id="35806"/>
    <lineage>
        <taxon>Bacteria</taxon>
        <taxon>Pseudomonadati</taxon>
        <taxon>Pseudomonadota</taxon>
        <taxon>Alphaproteobacteria</taxon>
        <taxon>Rhodobacterales</taxon>
        <taxon>Paracoccaceae</taxon>
        <taxon>Rhodovulum</taxon>
    </lineage>
</organism>
<sequence length="123" mass="13015">MSAALCLMAGGLMLALPPDGHFRLQWTHSVEKTEWREDWRRVPGGLKLERAAIKGSGAGMEPGPDARLVDGWLVWSPKVAPVSTLVIAASGMTASGWTLCASETCQVLGGTAGEAITLRPCQN</sequence>
<reference evidence="1 2" key="1">
    <citation type="submission" date="2017-08" db="EMBL/GenBank/DDBJ databases">
        <title>Infants hospitalized years apart are colonized by the same room-sourced microbial strains.</title>
        <authorList>
            <person name="Brooks B."/>
            <person name="Olm M.R."/>
            <person name="Firek B.A."/>
            <person name="Baker R."/>
            <person name="Thomas B.C."/>
            <person name="Morowitz M.J."/>
            <person name="Banfield J.F."/>
        </authorList>
    </citation>
    <scope>NUCLEOTIDE SEQUENCE [LARGE SCALE GENOMIC DNA]</scope>
    <source>
        <strain evidence="1">S2_005_002_R2_34</strain>
    </source>
</reference>
<dbReference type="EMBL" id="QFPW01000035">
    <property type="protein sequence ID" value="PZQ45924.1"/>
    <property type="molecule type" value="Genomic_DNA"/>
</dbReference>
<dbReference type="Proteomes" id="UP000249185">
    <property type="component" value="Unassembled WGS sequence"/>
</dbReference>
<name>A0A2W5MYS1_RHOSU</name>
<accession>A0A2W5MYS1</accession>
<evidence type="ECO:0000313" key="2">
    <source>
        <dbReference type="Proteomes" id="UP000249185"/>
    </source>
</evidence>
<gene>
    <name evidence="1" type="ORF">DI556_21760</name>
</gene>
<evidence type="ECO:0000313" key="1">
    <source>
        <dbReference type="EMBL" id="PZQ45924.1"/>
    </source>
</evidence>
<comment type="caution">
    <text evidence="1">The sequence shown here is derived from an EMBL/GenBank/DDBJ whole genome shotgun (WGS) entry which is preliminary data.</text>
</comment>
<dbReference type="InterPro" id="IPR015001">
    <property type="entry name" value="DUF1850"/>
</dbReference>